<dbReference type="Proteomes" id="UP001066276">
    <property type="component" value="Chromosome 2_2"/>
</dbReference>
<keyword evidence="2" id="KW-1185">Reference proteome</keyword>
<proteinExistence type="predicted"/>
<evidence type="ECO:0000313" key="1">
    <source>
        <dbReference type="EMBL" id="KAJ1191580.1"/>
    </source>
</evidence>
<organism evidence="1 2">
    <name type="scientific">Pleurodeles waltl</name>
    <name type="common">Iberian ribbed newt</name>
    <dbReference type="NCBI Taxonomy" id="8319"/>
    <lineage>
        <taxon>Eukaryota</taxon>
        <taxon>Metazoa</taxon>
        <taxon>Chordata</taxon>
        <taxon>Craniata</taxon>
        <taxon>Vertebrata</taxon>
        <taxon>Euteleostomi</taxon>
        <taxon>Amphibia</taxon>
        <taxon>Batrachia</taxon>
        <taxon>Caudata</taxon>
        <taxon>Salamandroidea</taxon>
        <taxon>Salamandridae</taxon>
        <taxon>Pleurodelinae</taxon>
        <taxon>Pleurodeles</taxon>
    </lineage>
</organism>
<dbReference type="AlphaFoldDB" id="A0AAV7UTQ1"/>
<sequence length="183" mass="20003">MKKHVLQTEHYFKEQRPNLAASYLMTVTAHTAVATRNHQSPTGISGFLALGPKKYLHHLAACSPGAESPVHATVRAVEEPCPTVSEAGFGTSVSAAVLGRQYCFYGVTNSCGSEILATQKCFKNREKAALAHSSLLSIMEWRKAFTKEHNVESPPDGEEEVRQISRTELQSLIKKAVDSAFCI</sequence>
<accession>A0AAV7UTQ1</accession>
<evidence type="ECO:0000313" key="2">
    <source>
        <dbReference type="Proteomes" id="UP001066276"/>
    </source>
</evidence>
<name>A0AAV7UTQ1_PLEWA</name>
<protein>
    <submittedName>
        <fullName evidence="1">Uncharacterized protein</fullName>
    </submittedName>
</protein>
<gene>
    <name evidence="1" type="ORF">NDU88_000896</name>
</gene>
<reference evidence="1" key="1">
    <citation type="journal article" date="2022" name="bioRxiv">
        <title>Sequencing and chromosome-scale assembly of the giantPleurodeles waltlgenome.</title>
        <authorList>
            <person name="Brown T."/>
            <person name="Elewa A."/>
            <person name="Iarovenko S."/>
            <person name="Subramanian E."/>
            <person name="Araus A.J."/>
            <person name="Petzold A."/>
            <person name="Susuki M."/>
            <person name="Suzuki K.-i.T."/>
            <person name="Hayashi T."/>
            <person name="Toyoda A."/>
            <person name="Oliveira C."/>
            <person name="Osipova E."/>
            <person name="Leigh N.D."/>
            <person name="Simon A."/>
            <person name="Yun M.H."/>
        </authorList>
    </citation>
    <scope>NUCLEOTIDE SEQUENCE</scope>
    <source>
        <strain evidence="1">20211129_DDA</strain>
        <tissue evidence="1">Liver</tissue>
    </source>
</reference>
<dbReference type="EMBL" id="JANPWB010000004">
    <property type="protein sequence ID" value="KAJ1191580.1"/>
    <property type="molecule type" value="Genomic_DNA"/>
</dbReference>
<comment type="caution">
    <text evidence="1">The sequence shown here is derived from an EMBL/GenBank/DDBJ whole genome shotgun (WGS) entry which is preliminary data.</text>
</comment>